<dbReference type="GO" id="GO:0016747">
    <property type="term" value="F:acyltransferase activity, transferring groups other than amino-acyl groups"/>
    <property type="evidence" value="ECO:0007669"/>
    <property type="project" value="InterPro"/>
</dbReference>
<dbReference type="InterPro" id="IPR051531">
    <property type="entry name" value="N-acetyltransferase"/>
</dbReference>
<feature type="domain" description="N-acetyltransferase" evidence="1">
    <location>
        <begin position="13"/>
        <end position="172"/>
    </location>
</feature>
<dbReference type="PROSITE" id="PS51186">
    <property type="entry name" value="GNAT"/>
    <property type="match status" value="1"/>
</dbReference>
<keyword evidence="3" id="KW-1185">Reference proteome</keyword>
<reference evidence="3" key="1">
    <citation type="submission" date="2018-04" db="EMBL/GenBank/DDBJ databases">
        <authorList>
            <person name="Liu S."/>
            <person name="Wang Z."/>
            <person name="Li J."/>
        </authorList>
    </citation>
    <scope>NUCLEOTIDE SEQUENCE [LARGE SCALE GENOMIC DNA]</scope>
    <source>
        <strain evidence="3">622</strain>
    </source>
</reference>
<dbReference type="Pfam" id="PF13302">
    <property type="entry name" value="Acetyltransf_3"/>
    <property type="match status" value="1"/>
</dbReference>
<dbReference type="SUPFAM" id="SSF55729">
    <property type="entry name" value="Acyl-CoA N-acyltransferases (Nat)"/>
    <property type="match status" value="1"/>
</dbReference>
<accession>A0A2U1TBZ3</accession>
<proteinExistence type="predicted"/>
<dbReference type="Gene3D" id="3.40.630.30">
    <property type="match status" value="1"/>
</dbReference>
<evidence type="ECO:0000313" key="3">
    <source>
        <dbReference type="Proteomes" id="UP000244962"/>
    </source>
</evidence>
<name>A0A2U1TBZ3_9MICO</name>
<dbReference type="EMBL" id="QEFB01000013">
    <property type="protein sequence ID" value="PWC06409.1"/>
    <property type="molecule type" value="Genomic_DNA"/>
</dbReference>
<dbReference type="InterPro" id="IPR000182">
    <property type="entry name" value="GNAT_dom"/>
</dbReference>
<evidence type="ECO:0000313" key="2">
    <source>
        <dbReference type="EMBL" id="PWC06409.1"/>
    </source>
</evidence>
<sequence length="184" mass="19949">MHSVPEDSTDRLQLCRPLTDDAPGLYAILSDPRVWEHYPSLRNTAITQTKATLERWMRGWDADGIGTWIVREHGSDAIVGYGGLSLRGGLVWNLGYRFAPEAQGRGLATELGRRALERAARLTGNCPVIAYLLEENAASGAVAEKLGLQLVDRGPDAGNPDPSAVRLVFADRSLTTAELAAARQ</sequence>
<protein>
    <submittedName>
        <fullName evidence="2">N-acetyltransferase</fullName>
    </submittedName>
</protein>
<evidence type="ECO:0000259" key="1">
    <source>
        <dbReference type="PROSITE" id="PS51186"/>
    </source>
</evidence>
<gene>
    <name evidence="2" type="ORF">DF223_12505</name>
</gene>
<dbReference type="PANTHER" id="PTHR43792:SF1">
    <property type="entry name" value="N-ACETYLTRANSFERASE DOMAIN-CONTAINING PROTEIN"/>
    <property type="match status" value="1"/>
</dbReference>
<dbReference type="InterPro" id="IPR016181">
    <property type="entry name" value="Acyl_CoA_acyltransferase"/>
</dbReference>
<keyword evidence="2" id="KW-0808">Transferase</keyword>
<dbReference type="Proteomes" id="UP000244962">
    <property type="component" value="Unassembled WGS sequence"/>
</dbReference>
<dbReference type="PANTHER" id="PTHR43792">
    <property type="entry name" value="GNAT FAMILY, PUTATIVE (AFU_ORTHOLOGUE AFUA_3G00765)-RELATED-RELATED"/>
    <property type="match status" value="1"/>
</dbReference>
<dbReference type="RefSeq" id="WP_108963397.1">
    <property type="nucleotide sequence ID" value="NZ_QEFB01000013.1"/>
</dbReference>
<organism evidence="2 3">
    <name type="scientific">Mycetocola zhujimingii</name>
    <dbReference type="NCBI Taxonomy" id="2079792"/>
    <lineage>
        <taxon>Bacteria</taxon>
        <taxon>Bacillati</taxon>
        <taxon>Actinomycetota</taxon>
        <taxon>Actinomycetes</taxon>
        <taxon>Micrococcales</taxon>
        <taxon>Microbacteriaceae</taxon>
        <taxon>Mycetocola</taxon>
    </lineage>
</organism>
<dbReference type="AlphaFoldDB" id="A0A2U1TBZ3"/>
<comment type="caution">
    <text evidence="2">The sequence shown here is derived from an EMBL/GenBank/DDBJ whole genome shotgun (WGS) entry which is preliminary data.</text>
</comment>